<dbReference type="OrthoDB" id="194386at2759"/>
<dbReference type="GO" id="GO:0005737">
    <property type="term" value="C:cytoplasm"/>
    <property type="evidence" value="ECO:0007669"/>
    <property type="project" value="TreeGrafter"/>
</dbReference>
<keyword evidence="1" id="KW-0808">Transferase</keyword>
<dbReference type="SUPFAM" id="SSF53335">
    <property type="entry name" value="S-adenosyl-L-methionine-dependent methyltransferases"/>
    <property type="match status" value="1"/>
</dbReference>
<proteinExistence type="predicted"/>
<gene>
    <name evidence="1" type="ORF">BKA67DRAFT_659684</name>
</gene>
<evidence type="ECO:0000313" key="2">
    <source>
        <dbReference type="Proteomes" id="UP000758603"/>
    </source>
</evidence>
<keyword evidence="1" id="KW-0489">Methyltransferase</keyword>
<evidence type="ECO:0000313" key="1">
    <source>
        <dbReference type="EMBL" id="KAH6653038.1"/>
    </source>
</evidence>
<name>A0A9P8UJ87_9PEZI</name>
<dbReference type="Pfam" id="PF10294">
    <property type="entry name" value="Methyltransf_16"/>
    <property type="match status" value="1"/>
</dbReference>
<dbReference type="EMBL" id="JAGPXC010000005">
    <property type="protein sequence ID" value="KAH6653038.1"/>
    <property type="molecule type" value="Genomic_DNA"/>
</dbReference>
<sequence>MDVDEPLLLFRSQYLQCVDHDFLAWPPSTLLRQPDALQFLFRRMFDTEKLLHRPPVQYELRILKTLVTKIERVTGQGVSGSPFQNLRRRLTDLENQETSQGPLATQDAYLTYNCTSSLSSWRPVILHESRSRISGSSRTGHRTWEGALHLASYLLSSPSIIDGLRVLELGAGTGFLSILCRKYLNAQYVTATDGDDMVVAEMQENLLLNGRRESDNIVARKLWWGSDLSGNWRERVGETEFDVVIAADVIYQEEATRSLVQALRAISDRQPGVKILMANALRFPNIFEIFRHECEYNNLSIHVVKYQMTPPPKQKALFYSTAMPLQIVEIRNCRKPETS</sequence>
<comment type="caution">
    <text evidence="1">The sequence shown here is derived from an EMBL/GenBank/DDBJ whole genome shotgun (WGS) entry which is preliminary data.</text>
</comment>
<dbReference type="InterPro" id="IPR019410">
    <property type="entry name" value="Methyltransf_16"/>
</dbReference>
<dbReference type="CDD" id="cd02440">
    <property type="entry name" value="AdoMet_MTases"/>
    <property type="match status" value="1"/>
</dbReference>
<keyword evidence="2" id="KW-1185">Reference proteome</keyword>
<dbReference type="Proteomes" id="UP000758603">
    <property type="component" value="Unassembled WGS sequence"/>
</dbReference>
<protein>
    <submittedName>
        <fullName evidence="1">Methyltransferase-domain-containing protein</fullName>
    </submittedName>
</protein>
<dbReference type="RefSeq" id="XP_045957315.1">
    <property type="nucleotide sequence ID" value="XM_046107493.1"/>
</dbReference>
<dbReference type="InterPro" id="IPR029063">
    <property type="entry name" value="SAM-dependent_MTases_sf"/>
</dbReference>
<reference evidence="1" key="1">
    <citation type="journal article" date="2021" name="Nat. Commun.">
        <title>Genetic determinants of endophytism in the Arabidopsis root mycobiome.</title>
        <authorList>
            <person name="Mesny F."/>
            <person name="Miyauchi S."/>
            <person name="Thiergart T."/>
            <person name="Pickel B."/>
            <person name="Atanasova L."/>
            <person name="Karlsson M."/>
            <person name="Huettel B."/>
            <person name="Barry K.W."/>
            <person name="Haridas S."/>
            <person name="Chen C."/>
            <person name="Bauer D."/>
            <person name="Andreopoulos W."/>
            <person name="Pangilinan J."/>
            <person name="LaButti K."/>
            <person name="Riley R."/>
            <person name="Lipzen A."/>
            <person name="Clum A."/>
            <person name="Drula E."/>
            <person name="Henrissat B."/>
            <person name="Kohler A."/>
            <person name="Grigoriev I.V."/>
            <person name="Martin F.M."/>
            <person name="Hacquard S."/>
        </authorList>
    </citation>
    <scope>NUCLEOTIDE SEQUENCE</scope>
    <source>
        <strain evidence="1">MPI-SDFR-AT-0073</strain>
    </source>
</reference>
<accession>A0A9P8UJ87</accession>
<dbReference type="Gene3D" id="3.40.50.150">
    <property type="entry name" value="Vaccinia Virus protein VP39"/>
    <property type="match status" value="1"/>
</dbReference>
<dbReference type="GO" id="GO:0032259">
    <property type="term" value="P:methylation"/>
    <property type="evidence" value="ECO:0007669"/>
    <property type="project" value="UniProtKB-KW"/>
</dbReference>
<dbReference type="GO" id="GO:0008757">
    <property type="term" value="F:S-adenosylmethionine-dependent methyltransferase activity"/>
    <property type="evidence" value="ECO:0007669"/>
    <property type="project" value="UniProtKB-ARBA"/>
</dbReference>
<dbReference type="PANTHER" id="PTHR14614:SF130">
    <property type="entry name" value="PROTEIN-LYSINE N-METHYLTRANSFERASE EEF2KMT"/>
    <property type="match status" value="1"/>
</dbReference>
<organism evidence="1 2">
    <name type="scientific">Truncatella angustata</name>
    <dbReference type="NCBI Taxonomy" id="152316"/>
    <lineage>
        <taxon>Eukaryota</taxon>
        <taxon>Fungi</taxon>
        <taxon>Dikarya</taxon>
        <taxon>Ascomycota</taxon>
        <taxon>Pezizomycotina</taxon>
        <taxon>Sordariomycetes</taxon>
        <taxon>Xylariomycetidae</taxon>
        <taxon>Amphisphaeriales</taxon>
        <taxon>Sporocadaceae</taxon>
        <taxon>Truncatella</taxon>
    </lineage>
</organism>
<dbReference type="GeneID" id="70136384"/>
<dbReference type="PANTHER" id="PTHR14614">
    <property type="entry name" value="HEPATOCELLULAR CARCINOMA-ASSOCIATED ANTIGEN"/>
    <property type="match status" value="1"/>
</dbReference>
<dbReference type="AlphaFoldDB" id="A0A9P8UJ87"/>